<dbReference type="InterPro" id="IPR006558">
    <property type="entry name" value="LamG-like"/>
</dbReference>
<dbReference type="Gene3D" id="3.90.215.10">
    <property type="entry name" value="Gamma Fibrinogen, chain A, domain 1"/>
    <property type="match status" value="1"/>
</dbReference>
<accession>A0A3M9N2Z9</accession>
<dbReference type="GO" id="GO:0004553">
    <property type="term" value="F:hydrolase activity, hydrolyzing O-glycosyl compounds"/>
    <property type="evidence" value="ECO:0007669"/>
    <property type="project" value="UniProtKB-ARBA"/>
</dbReference>
<dbReference type="OrthoDB" id="9801383at2"/>
<dbReference type="SMART" id="SM00560">
    <property type="entry name" value="LamGL"/>
    <property type="match status" value="1"/>
</dbReference>
<dbReference type="NCBIfam" id="NF040941">
    <property type="entry name" value="GGGWT_bact"/>
    <property type="match status" value="1"/>
</dbReference>
<keyword evidence="1" id="KW-0479">Metal-binding</keyword>
<evidence type="ECO:0000259" key="6">
    <source>
        <dbReference type="SMART" id="SM00560"/>
    </source>
</evidence>
<dbReference type="Pfam" id="PF13385">
    <property type="entry name" value="Laminin_G_3"/>
    <property type="match status" value="1"/>
</dbReference>
<dbReference type="InterPro" id="IPR013320">
    <property type="entry name" value="ConA-like_dom_sf"/>
</dbReference>
<feature type="domain" description="LamG-like jellyroll fold" evidence="6">
    <location>
        <begin position="82"/>
        <end position="212"/>
    </location>
</feature>
<evidence type="ECO:0000313" key="8">
    <source>
        <dbReference type="Proteomes" id="UP000267223"/>
    </source>
</evidence>
<dbReference type="RefSeq" id="WP_123122621.1">
    <property type="nucleotide sequence ID" value="NZ_RJJR01000027.1"/>
</dbReference>
<dbReference type="AlphaFoldDB" id="A0A3M9N2Z9"/>
<dbReference type="Proteomes" id="UP000267223">
    <property type="component" value="Unassembled WGS sequence"/>
</dbReference>
<dbReference type="PANTHER" id="PTHR16146:SF46">
    <property type="entry name" value="INTELECTIN-1A-RELATED"/>
    <property type="match status" value="1"/>
</dbReference>
<comment type="caution">
    <text evidence="7">The sequence shown here is derived from an EMBL/GenBank/DDBJ whole genome shotgun (WGS) entry which is preliminary data.</text>
</comment>
<evidence type="ECO:0000256" key="1">
    <source>
        <dbReference type="ARBA" id="ARBA00022723"/>
    </source>
</evidence>
<dbReference type="PANTHER" id="PTHR16146">
    <property type="entry name" value="INTELECTIN"/>
    <property type="match status" value="1"/>
</dbReference>
<evidence type="ECO:0000256" key="5">
    <source>
        <dbReference type="ARBA" id="ARBA00023157"/>
    </source>
</evidence>
<dbReference type="GO" id="GO:0046872">
    <property type="term" value="F:metal ion binding"/>
    <property type="evidence" value="ECO:0007669"/>
    <property type="project" value="UniProtKB-KW"/>
</dbReference>
<keyword evidence="8" id="KW-1185">Reference proteome</keyword>
<sequence length="495" mass="53934">MKQLFFVFLSIFFITNLWGQALDKHGQVTNNSSLYINKNGAMGQDGLNKNGAVVYVGSNNYALDFKGDDDYISLPAGVYFTGDFTIECWVYPKSFANWARIIDFGNGAGSNNVLLSYTYGTSGAPGFYVEGAQFQATQTLPLNQWSHIAATLNGTTATIYINGIVAGTATFPTPVNIIRNNCYIGKSNWGGDPYANAIFDELRIWNTAKTQSEILSSMNTQLLGNEPGLVAYYNFNQGIPSANNAGITSLIDKTTNAYNGTLHNFALIGTTSNWVNGTPLNDGTSASSASSSAYAIKQAFPSSPDGYYWIKNPNINGGAPFQIYADMTTDGGGWTLIMCNRNPNAGWTNANAVLRSQTSPTNDGDYSIIAWADYIRKSATGFQYMMDANTRGSYGGIWTVNQPYSFVSRVNTNTDITINTKFGNWNYFEGGGFGPRMPWWTTRTSEGIITTSQSGTSYWWGTLIASSGWSPSPWLSGDGGTLSMQGPGIIWYWVR</sequence>
<reference evidence="7 8" key="1">
    <citation type="submission" date="2018-11" db="EMBL/GenBank/DDBJ databases">
        <title>Draft genome sequence of Ferruginibacter sp. BO-59.</title>
        <authorList>
            <person name="Im W.T."/>
        </authorList>
    </citation>
    <scope>NUCLEOTIDE SEQUENCE [LARGE SCALE GENOMIC DNA]</scope>
    <source>
        <strain evidence="7 8">BO-59</strain>
    </source>
</reference>
<dbReference type="SUPFAM" id="SSF49899">
    <property type="entry name" value="Concanavalin A-like lectins/glucanases"/>
    <property type="match status" value="1"/>
</dbReference>
<evidence type="ECO:0000313" key="7">
    <source>
        <dbReference type="EMBL" id="RNI32129.1"/>
    </source>
</evidence>
<keyword evidence="3" id="KW-0430">Lectin</keyword>
<dbReference type="Gene3D" id="2.60.120.200">
    <property type="match status" value="1"/>
</dbReference>
<organism evidence="7 8">
    <name type="scientific">Hanamia caeni</name>
    <dbReference type="NCBI Taxonomy" id="2294116"/>
    <lineage>
        <taxon>Bacteria</taxon>
        <taxon>Pseudomonadati</taxon>
        <taxon>Bacteroidota</taxon>
        <taxon>Chitinophagia</taxon>
        <taxon>Chitinophagales</taxon>
        <taxon>Chitinophagaceae</taxon>
        <taxon>Hanamia</taxon>
    </lineage>
</organism>
<evidence type="ECO:0000256" key="4">
    <source>
        <dbReference type="ARBA" id="ARBA00022837"/>
    </source>
</evidence>
<protein>
    <recommendedName>
        <fullName evidence="6">LamG-like jellyroll fold domain-containing protein</fullName>
    </recommendedName>
</protein>
<dbReference type="InterPro" id="IPR036056">
    <property type="entry name" value="Fibrinogen-like_C"/>
</dbReference>
<evidence type="ECO:0000256" key="2">
    <source>
        <dbReference type="ARBA" id="ARBA00022729"/>
    </source>
</evidence>
<keyword evidence="5" id="KW-1015">Disulfide bond</keyword>
<proteinExistence type="predicted"/>
<evidence type="ECO:0000256" key="3">
    <source>
        <dbReference type="ARBA" id="ARBA00022734"/>
    </source>
</evidence>
<dbReference type="InterPro" id="IPR014716">
    <property type="entry name" value="Fibrinogen_a/b/g_C_1"/>
</dbReference>
<keyword evidence="2" id="KW-0732">Signal</keyword>
<dbReference type="EMBL" id="RJJR01000027">
    <property type="protein sequence ID" value="RNI32129.1"/>
    <property type="molecule type" value="Genomic_DNA"/>
</dbReference>
<dbReference type="GO" id="GO:0005975">
    <property type="term" value="P:carbohydrate metabolic process"/>
    <property type="evidence" value="ECO:0007669"/>
    <property type="project" value="UniProtKB-ARBA"/>
</dbReference>
<name>A0A3M9N2Z9_9BACT</name>
<gene>
    <name evidence="7" type="ORF">EFY79_20445</name>
</gene>
<dbReference type="SUPFAM" id="SSF56496">
    <property type="entry name" value="Fibrinogen C-terminal domain-like"/>
    <property type="match status" value="1"/>
</dbReference>
<keyword evidence="4" id="KW-0106">Calcium</keyword>
<dbReference type="GO" id="GO:0070492">
    <property type="term" value="F:oligosaccharide binding"/>
    <property type="evidence" value="ECO:0007669"/>
    <property type="project" value="TreeGrafter"/>
</dbReference>
<dbReference type="GO" id="GO:0005615">
    <property type="term" value="C:extracellular space"/>
    <property type="evidence" value="ECO:0007669"/>
    <property type="project" value="TreeGrafter"/>
</dbReference>